<gene>
    <name evidence="2" type="ORF">B0T20DRAFT_364515</name>
</gene>
<proteinExistence type="predicted"/>
<evidence type="ECO:0000313" key="3">
    <source>
        <dbReference type="Proteomes" id="UP001281003"/>
    </source>
</evidence>
<feature type="transmembrane region" description="Helical" evidence="1">
    <location>
        <begin position="216"/>
        <end position="235"/>
    </location>
</feature>
<keyword evidence="3" id="KW-1185">Reference proteome</keyword>
<dbReference type="Proteomes" id="UP001281003">
    <property type="component" value="Unassembled WGS sequence"/>
</dbReference>
<evidence type="ECO:0000256" key="1">
    <source>
        <dbReference type="SAM" id="Phobius"/>
    </source>
</evidence>
<organism evidence="2 3">
    <name type="scientific">Sordaria brevicollis</name>
    <dbReference type="NCBI Taxonomy" id="83679"/>
    <lineage>
        <taxon>Eukaryota</taxon>
        <taxon>Fungi</taxon>
        <taxon>Dikarya</taxon>
        <taxon>Ascomycota</taxon>
        <taxon>Pezizomycotina</taxon>
        <taxon>Sordariomycetes</taxon>
        <taxon>Sordariomycetidae</taxon>
        <taxon>Sordariales</taxon>
        <taxon>Sordariaceae</taxon>
        <taxon>Sordaria</taxon>
    </lineage>
</organism>
<feature type="transmembrane region" description="Helical" evidence="1">
    <location>
        <begin position="104"/>
        <end position="125"/>
    </location>
</feature>
<feature type="transmembrane region" description="Helical" evidence="1">
    <location>
        <begin position="15"/>
        <end position="37"/>
    </location>
</feature>
<dbReference type="EMBL" id="JAUTDP010000015">
    <property type="protein sequence ID" value="KAK3388464.1"/>
    <property type="molecule type" value="Genomic_DNA"/>
</dbReference>
<sequence length="320" mass="35999">MERLTKKMPTWLSKATTAILTGIMFFVTLPYGSLMIYNTVRTAQSIEELAGLDLEVPEHRTWLLDAISVWHATKREELSFVAIASAAMTAIITASFSWKNVETSHWAGAAFWYAALPLCLLGIFLSSQQISLLSIIQSRESDVQGGERQLIQRHLMQILARKNPNLHSPSAAHVEAQAGHTLDHGKPSDQAVVVVEVATTPTAREPQKWVLSPRKLFVWQCSIMVVAWSAVFYLMGLSVVVCTPLLENDEWEPDSYAAVVYIAFLSMSAWLYSFCSYGAYRYIHDGDNANRTFVEEVGRRVRIFQEGRDPFKRRRAAIGK</sequence>
<dbReference type="AlphaFoldDB" id="A0AAE0U2S5"/>
<keyword evidence="1" id="KW-1133">Transmembrane helix</keyword>
<evidence type="ECO:0000313" key="2">
    <source>
        <dbReference type="EMBL" id="KAK3388464.1"/>
    </source>
</evidence>
<accession>A0AAE0U2S5</accession>
<comment type="caution">
    <text evidence="2">The sequence shown here is derived from an EMBL/GenBank/DDBJ whole genome shotgun (WGS) entry which is preliminary data.</text>
</comment>
<protein>
    <submittedName>
        <fullName evidence="2">Uncharacterized protein</fullName>
    </submittedName>
</protein>
<keyword evidence="1" id="KW-0472">Membrane</keyword>
<reference evidence="2" key="1">
    <citation type="journal article" date="2023" name="Mol. Phylogenet. Evol.">
        <title>Genome-scale phylogeny and comparative genomics of the fungal order Sordariales.</title>
        <authorList>
            <person name="Hensen N."/>
            <person name="Bonometti L."/>
            <person name="Westerberg I."/>
            <person name="Brannstrom I.O."/>
            <person name="Guillou S."/>
            <person name="Cros-Aarteil S."/>
            <person name="Calhoun S."/>
            <person name="Haridas S."/>
            <person name="Kuo A."/>
            <person name="Mondo S."/>
            <person name="Pangilinan J."/>
            <person name="Riley R."/>
            <person name="LaButti K."/>
            <person name="Andreopoulos B."/>
            <person name="Lipzen A."/>
            <person name="Chen C."/>
            <person name="Yan M."/>
            <person name="Daum C."/>
            <person name="Ng V."/>
            <person name="Clum A."/>
            <person name="Steindorff A."/>
            <person name="Ohm R.A."/>
            <person name="Martin F."/>
            <person name="Silar P."/>
            <person name="Natvig D.O."/>
            <person name="Lalanne C."/>
            <person name="Gautier V."/>
            <person name="Ament-Velasquez S.L."/>
            <person name="Kruys A."/>
            <person name="Hutchinson M.I."/>
            <person name="Powell A.J."/>
            <person name="Barry K."/>
            <person name="Miller A.N."/>
            <person name="Grigoriev I.V."/>
            <person name="Debuchy R."/>
            <person name="Gladieux P."/>
            <person name="Hiltunen Thoren M."/>
            <person name="Johannesson H."/>
        </authorList>
    </citation>
    <scope>NUCLEOTIDE SEQUENCE</scope>
    <source>
        <strain evidence="2">FGSC 1904</strain>
    </source>
</reference>
<keyword evidence="1" id="KW-0812">Transmembrane</keyword>
<reference evidence="2" key="2">
    <citation type="submission" date="2023-07" db="EMBL/GenBank/DDBJ databases">
        <authorList>
            <consortium name="Lawrence Berkeley National Laboratory"/>
            <person name="Haridas S."/>
            <person name="Hensen N."/>
            <person name="Bonometti L."/>
            <person name="Westerberg I."/>
            <person name="Brannstrom I.O."/>
            <person name="Guillou S."/>
            <person name="Cros-Aarteil S."/>
            <person name="Calhoun S."/>
            <person name="Kuo A."/>
            <person name="Mondo S."/>
            <person name="Pangilinan J."/>
            <person name="Riley R."/>
            <person name="LaButti K."/>
            <person name="Andreopoulos B."/>
            <person name="Lipzen A."/>
            <person name="Chen C."/>
            <person name="Yanf M."/>
            <person name="Daum C."/>
            <person name="Ng V."/>
            <person name="Clum A."/>
            <person name="Steindorff A."/>
            <person name="Ohm R."/>
            <person name="Martin F."/>
            <person name="Silar P."/>
            <person name="Natvig D."/>
            <person name="Lalanne C."/>
            <person name="Gautier V."/>
            <person name="Ament-velasquez S.L."/>
            <person name="Kruys A."/>
            <person name="Hutchinson M.I."/>
            <person name="Powell A.J."/>
            <person name="Barry K."/>
            <person name="Miller A.N."/>
            <person name="Grigoriev I.V."/>
            <person name="Debuchy R."/>
            <person name="Gladieux P."/>
            <person name="Thoren M.H."/>
            <person name="Johannesson H."/>
        </authorList>
    </citation>
    <scope>NUCLEOTIDE SEQUENCE</scope>
    <source>
        <strain evidence="2">FGSC 1904</strain>
    </source>
</reference>
<feature type="transmembrane region" description="Helical" evidence="1">
    <location>
        <begin position="78"/>
        <end position="98"/>
    </location>
</feature>
<name>A0AAE0U2S5_SORBR</name>
<feature type="transmembrane region" description="Helical" evidence="1">
    <location>
        <begin position="255"/>
        <end position="275"/>
    </location>
</feature>